<comment type="caution">
    <text evidence="2">The sequence shown here is derived from an EMBL/GenBank/DDBJ whole genome shotgun (WGS) entry which is preliminary data.</text>
</comment>
<dbReference type="PANTHER" id="PTHR43316">
    <property type="entry name" value="HYDROLASE, HALOACID DELAHOGENASE-RELATED"/>
    <property type="match status" value="1"/>
</dbReference>
<dbReference type="PANTHER" id="PTHR43316:SF8">
    <property type="entry name" value="HAD FAMILY HYDROLASE"/>
    <property type="match status" value="1"/>
</dbReference>
<evidence type="ECO:0000256" key="1">
    <source>
        <dbReference type="ARBA" id="ARBA00022801"/>
    </source>
</evidence>
<name>A0A813HWT1_POLGL</name>
<dbReference type="SFLD" id="SFLDS00003">
    <property type="entry name" value="Haloacid_Dehalogenase"/>
    <property type="match status" value="1"/>
</dbReference>
<dbReference type="Gene3D" id="1.20.120.1600">
    <property type="match status" value="1"/>
</dbReference>
<evidence type="ECO:0000313" key="3">
    <source>
        <dbReference type="Proteomes" id="UP000654075"/>
    </source>
</evidence>
<organism evidence="2 3">
    <name type="scientific">Polarella glacialis</name>
    <name type="common">Dinoflagellate</name>
    <dbReference type="NCBI Taxonomy" id="89957"/>
    <lineage>
        <taxon>Eukaryota</taxon>
        <taxon>Sar</taxon>
        <taxon>Alveolata</taxon>
        <taxon>Dinophyceae</taxon>
        <taxon>Suessiales</taxon>
        <taxon>Suessiaceae</taxon>
        <taxon>Polarella</taxon>
    </lineage>
</organism>
<dbReference type="GO" id="GO:0016787">
    <property type="term" value="F:hydrolase activity"/>
    <property type="evidence" value="ECO:0007669"/>
    <property type="project" value="UniProtKB-KW"/>
</dbReference>
<dbReference type="InterPro" id="IPR023214">
    <property type="entry name" value="HAD_sf"/>
</dbReference>
<dbReference type="InterPro" id="IPR006439">
    <property type="entry name" value="HAD-SF_hydro_IA"/>
</dbReference>
<dbReference type="EMBL" id="CAJNNV010033055">
    <property type="protein sequence ID" value="CAE8641948.1"/>
    <property type="molecule type" value="Genomic_DNA"/>
</dbReference>
<dbReference type="PRINTS" id="PR00413">
    <property type="entry name" value="HADHALOGNASE"/>
</dbReference>
<keyword evidence="1" id="KW-0378">Hydrolase</keyword>
<keyword evidence="3" id="KW-1185">Reference proteome</keyword>
<dbReference type="SFLD" id="SFLDG01129">
    <property type="entry name" value="C1.5:_HAD__Beta-PGM__Phosphata"/>
    <property type="match status" value="1"/>
</dbReference>
<dbReference type="NCBIfam" id="TIGR01549">
    <property type="entry name" value="HAD-SF-IA-v1"/>
    <property type="match status" value="1"/>
</dbReference>
<evidence type="ECO:0000313" key="2">
    <source>
        <dbReference type="EMBL" id="CAE8641948.1"/>
    </source>
</evidence>
<dbReference type="OrthoDB" id="436339at2759"/>
<dbReference type="AlphaFoldDB" id="A0A813HWT1"/>
<dbReference type="SUPFAM" id="SSF56784">
    <property type="entry name" value="HAD-like"/>
    <property type="match status" value="1"/>
</dbReference>
<dbReference type="OMA" id="RWYTHIL"/>
<dbReference type="Pfam" id="PF00702">
    <property type="entry name" value="Hydrolase"/>
    <property type="match status" value="1"/>
</dbReference>
<sequence>MHLTSRPRFLIASFRSSRRWYTHILRLDQSCFCWGTKTLSSLSEKTLLPVLALSLSEKTLLPEMVVLSETPLLVLPVLAFDLDDTLWDTAATLGAAHAAMAAAAPALLEEHRSPDGFVKEMLATMATHPDQKHDFTFLRKTTLLRLLGCERSAEESYTKWFAVRNQPCFFPGAIEALRRLQESGFRLCAISDGNSRPMDIAELSGVFEFAVSAEEAGASKPDPRPFQLAAKRAGVPCSSMIYVGDNYEKDVVGAKATGMRAVWVRALRKQSAEEAVAASVHNLSPVLSDEVKEAFSSVADLEVAAVAELSLDLIADKLLSPGSS</sequence>
<dbReference type="Gene3D" id="3.40.50.1000">
    <property type="entry name" value="HAD superfamily/HAD-like"/>
    <property type="match status" value="1"/>
</dbReference>
<gene>
    <name evidence="2" type="ORF">PGLA1383_LOCUS56511</name>
</gene>
<dbReference type="InterPro" id="IPR036412">
    <property type="entry name" value="HAD-like_sf"/>
</dbReference>
<proteinExistence type="predicted"/>
<dbReference type="Proteomes" id="UP000654075">
    <property type="component" value="Unassembled WGS sequence"/>
</dbReference>
<accession>A0A813HWT1</accession>
<dbReference type="InterPro" id="IPR051540">
    <property type="entry name" value="S-2-haloacid_dehalogenase"/>
</dbReference>
<protein>
    <submittedName>
        <fullName evidence="2">Uncharacterized protein</fullName>
    </submittedName>
</protein>
<reference evidence="2" key="1">
    <citation type="submission" date="2021-02" db="EMBL/GenBank/DDBJ databases">
        <authorList>
            <person name="Dougan E. K."/>
            <person name="Rhodes N."/>
            <person name="Thang M."/>
            <person name="Chan C."/>
        </authorList>
    </citation>
    <scope>NUCLEOTIDE SEQUENCE</scope>
</reference>